<protein>
    <submittedName>
        <fullName evidence="3">Uncharacterized protein</fullName>
    </submittedName>
</protein>
<feature type="compositionally biased region" description="Low complexity" evidence="1">
    <location>
        <begin position="1015"/>
        <end position="1053"/>
    </location>
</feature>
<feature type="region of interest" description="Disordered" evidence="1">
    <location>
        <begin position="514"/>
        <end position="533"/>
    </location>
</feature>
<feature type="chain" id="PRO_5040113688" evidence="2">
    <location>
        <begin position="20"/>
        <end position="1087"/>
    </location>
</feature>
<keyword evidence="2" id="KW-0732">Signal</keyword>
<reference evidence="3" key="1">
    <citation type="submission" date="2020-06" db="EMBL/GenBank/DDBJ databases">
        <authorList>
            <consortium name="Plant Systems Biology data submission"/>
        </authorList>
    </citation>
    <scope>NUCLEOTIDE SEQUENCE</scope>
    <source>
        <strain evidence="3">D6</strain>
    </source>
</reference>
<dbReference type="Proteomes" id="UP001153069">
    <property type="component" value="Unassembled WGS sequence"/>
</dbReference>
<evidence type="ECO:0000256" key="2">
    <source>
        <dbReference type="SAM" id="SignalP"/>
    </source>
</evidence>
<accession>A0A9N8HII3</accession>
<dbReference type="EMBL" id="CAICTM010000698">
    <property type="protein sequence ID" value="CAB9515201.1"/>
    <property type="molecule type" value="Genomic_DNA"/>
</dbReference>
<keyword evidence="4" id="KW-1185">Reference proteome</keyword>
<sequence length="1087" mass="114984">MTAVRSILAMGAAAVTVSALPSPLYTASNAISPVESSRGSGTIQRDVADLIPLHQDDRRRLEDEGEPRYQASYFARYQLLADDLCSAPNPIIELYCNGTLRPMSISDGSIQCVRTSVGDWDGMRCSNACGGIGQPSCDSVFLEDGSVGRGQFADIYFSCVGEDPAGVDAYMNYVGGEPGACEDSTDSSTNSRNFHVAQLGVFCYDDSDGAGAYVFDDKDFECGLGNAPAKIEGVYTCLDGTNCEGAACAVPFTDLVVEADHHNFYDCIQNLTALPVPEEPPKSDLIAPAAAGEYSALFQANWKLKLDTSVCGGDFAMKRLSCPNGRISLVETLASDVNCTIISDSLMECNDTTPNFFVNEFSGAIFQCEATDAIPEAMVEYTSAKALCAVDDQYVSHLVQLGVQCEDTVNGVFTSFSDYLFECGDNNTYEVLNGRYTCSAENHFGPAGETPTGEVTDLPVASVYTDFRWSRGAYEICYNFDPPAASQATPAPSPCQGGGVFGLGIGFGGGTSADCAEPPTTPSPTTAETPAPVTPAPIVVMTPAPTETDPPTTAPVAAVVAEAGPPAPPGTPFFVDYQAKIKRIVDDGCDSPEGDSVFVFCDKGSIEIDTDKTSDDIICAPPEDFTGGGEFAVCLFRCSGTACDDLYIDRESFQIGSIWVINDDWAEIFFRCTGDSVDSVDASYLMFGSDDGGETGSCTADAGAGQNLLLAELNVVCPNEDTGALELQNSHAYSECDFGVIPLPVNGNYTCVTGRWCTNRACLVEYEDMEVQAEHHNFQQCIQTDPAGFSVPAPVIEFDDDELVPEAGQYSVQFQAGIEFDYDEDNCEVQNSGVRLTCVDGTIQLINAESGFLCETVSDSVIECAETEFTVRGERVNVAEYECTATDVVPQTRVEYLATEIGCTSSSEETATRYIDLGVLCGDPGDQSFLSSDIFFECAQENGYTIRTADVLFSCFSTIDVPENSDNEQITIPAAQAFTDYRWAFLSTNFCWTLKPPTTASAASRAELRKVAKAAKGGSKGSSSSGSSTSSITSSSSTSGATTSTSGSNPNRIGSGGSSSGLNASSADRASFAAGLVALVAAVAAFA</sequence>
<evidence type="ECO:0000313" key="3">
    <source>
        <dbReference type="EMBL" id="CAB9515201.1"/>
    </source>
</evidence>
<feature type="compositionally biased region" description="Low complexity" evidence="1">
    <location>
        <begin position="523"/>
        <end position="533"/>
    </location>
</feature>
<proteinExistence type="predicted"/>
<comment type="caution">
    <text evidence="3">The sequence shown here is derived from an EMBL/GenBank/DDBJ whole genome shotgun (WGS) entry which is preliminary data.</text>
</comment>
<name>A0A9N8HII3_9STRA</name>
<feature type="signal peptide" evidence="2">
    <location>
        <begin position="1"/>
        <end position="19"/>
    </location>
</feature>
<evidence type="ECO:0000313" key="4">
    <source>
        <dbReference type="Proteomes" id="UP001153069"/>
    </source>
</evidence>
<gene>
    <name evidence="3" type="ORF">SEMRO_699_G189450.1</name>
</gene>
<organism evidence="3 4">
    <name type="scientific">Seminavis robusta</name>
    <dbReference type="NCBI Taxonomy" id="568900"/>
    <lineage>
        <taxon>Eukaryota</taxon>
        <taxon>Sar</taxon>
        <taxon>Stramenopiles</taxon>
        <taxon>Ochrophyta</taxon>
        <taxon>Bacillariophyta</taxon>
        <taxon>Bacillariophyceae</taxon>
        <taxon>Bacillariophycidae</taxon>
        <taxon>Naviculales</taxon>
        <taxon>Naviculaceae</taxon>
        <taxon>Seminavis</taxon>
    </lineage>
</organism>
<feature type="region of interest" description="Disordered" evidence="1">
    <location>
        <begin position="1015"/>
        <end position="1060"/>
    </location>
</feature>
<evidence type="ECO:0000256" key="1">
    <source>
        <dbReference type="SAM" id="MobiDB-lite"/>
    </source>
</evidence>
<dbReference type="AlphaFoldDB" id="A0A9N8HII3"/>